<dbReference type="Gene3D" id="3.30.559.10">
    <property type="entry name" value="Chloramphenicol acetyltransferase-like domain"/>
    <property type="match status" value="1"/>
</dbReference>
<dbReference type="InterPro" id="IPR023213">
    <property type="entry name" value="CAT-like_dom_sf"/>
</dbReference>
<dbReference type="AlphaFoldDB" id="A0A5P1FVC4"/>
<name>A0A5P1FVC4_ASPOF</name>
<accession>A0A5P1FVC4</accession>
<keyword evidence="2" id="KW-1185">Reference proteome</keyword>
<organism evidence="1 2">
    <name type="scientific">Asparagus officinalis</name>
    <name type="common">Garden asparagus</name>
    <dbReference type="NCBI Taxonomy" id="4686"/>
    <lineage>
        <taxon>Eukaryota</taxon>
        <taxon>Viridiplantae</taxon>
        <taxon>Streptophyta</taxon>
        <taxon>Embryophyta</taxon>
        <taxon>Tracheophyta</taxon>
        <taxon>Spermatophyta</taxon>
        <taxon>Magnoliopsida</taxon>
        <taxon>Liliopsida</taxon>
        <taxon>Asparagales</taxon>
        <taxon>Asparagaceae</taxon>
        <taxon>Asparagoideae</taxon>
        <taxon>Asparagus</taxon>
    </lineage>
</organism>
<dbReference type="Pfam" id="PF02458">
    <property type="entry name" value="Transferase"/>
    <property type="match status" value="1"/>
</dbReference>
<sequence length="109" mass="11867">MGNYIGNAFSAVAKEANIKELKAASLSQVATMVANTIESMANEDHFLDLVNWVEGQVREKYKSGALQLDPVCGLKPIIIYIGRSGADEVIYEEIVVGKIIERANVKLAL</sequence>
<dbReference type="Gramene" id="ONK81663">
    <property type="protein sequence ID" value="ONK81663"/>
    <property type="gene ID" value="A4U43_C01F31610"/>
</dbReference>
<evidence type="ECO:0000313" key="1">
    <source>
        <dbReference type="EMBL" id="ONK81663.1"/>
    </source>
</evidence>
<dbReference type="EMBL" id="CM007381">
    <property type="protein sequence ID" value="ONK81663.1"/>
    <property type="molecule type" value="Genomic_DNA"/>
</dbReference>
<reference evidence="2" key="1">
    <citation type="journal article" date="2017" name="Nat. Commun.">
        <title>The asparagus genome sheds light on the origin and evolution of a young Y chromosome.</title>
        <authorList>
            <person name="Harkess A."/>
            <person name="Zhou J."/>
            <person name="Xu C."/>
            <person name="Bowers J.E."/>
            <person name="Van der Hulst R."/>
            <person name="Ayyampalayam S."/>
            <person name="Mercati F."/>
            <person name="Riccardi P."/>
            <person name="McKain M.R."/>
            <person name="Kakrana A."/>
            <person name="Tang H."/>
            <person name="Ray J."/>
            <person name="Groenendijk J."/>
            <person name="Arikit S."/>
            <person name="Mathioni S.M."/>
            <person name="Nakano M."/>
            <person name="Shan H."/>
            <person name="Telgmann-Rauber A."/>
            <person name="Kanno A."/>
            <person name="Yue Z."/>
            <person name="Chen H."/>
            <person name="Li W."/>
            <person name="Chen Y."/>
            <person name="Xu X."/>
            <person name="Zhang Y."/>
            <person name="Luo S."/>
            <person name="Chen H."/>
            <person name="Gao J."/>
            <person name="Mao Z."/>
            <person name="Pires J.C."/>
            <person name="Luo M."/>
            <person name="Kudrna D."/>
            <person name="Wing R.A."/>
            <person name="Meyers B.C."/>
            <person name="Yi K."/>
            <person name="Kong H."/>
            <person name="Lavrijsen P."/>
            <person name="Sunseri F."/>
            <person name="Falavigna A."/>
            <person name="Ye Y."/>
            <person name="Leebens-Mack J.H."/>
            <person name="Chen G."/>
        </authorList>
    </citation>
    <scope>NUCLEOTIDE SEQUENCE [LARGE SCALE GENOMIC DNA]</scope>
    <source>
        <strain evidence="2">cv. DH0086</strain>
    </source>
</reference>
<gene>
    <name evidence="1" type="ORF">A4U43_C01F31610</name>
</gene>
<protein>
    <submittedName>
        <fullName evidence="1">Uncharacterized protein</fullName>
    </submittedName>
</protein>
<proteinExistence type="predicted"/>
<dbReference type="Proteomes" id="UP000243459">
    <property type="component" value="Chromosome 1"/>
</dbReference>
<evidence type="ECO:0000313" key="2">
    <source>
        <dbReference type="Proteomes" id="UP000243459"/>
    </source>
</evidence>